<keyword evidence="3 6" id="KW-0269">Exonuclease</keyword>
<organism evidence="6 7">
    <name type="scientific">Adonisia turfae CCMR0081</name>
    <dbReference type="NCBI Taxonomy" id="2292702"/>
    <lineage>
        <taxon>Bacteria</taxon>
        <taxon>Bacillati</taxon>
        <taxon>Cyanobacteriota</taxon>
        <taxon>Adonisia</taxon>
        <taxon>Adonisia turfae</taxon>
    </lineage>
</organism>
<dbReference type="EMBL" id="QXHD01000004">
    <property type="protein sequence ID" value="NEZ58395.1"/>
    <property type="molecule type" value="Genomic_DNA"/>
</dbReference>
<dbReference type="Pfam" id="PF00929">
    <property type="entry name" value="RNase_T"/>
    <property type="match status" value="1"/>
</dbReference>
<evidence type="ECO:0000313" key="7">
    <source>
        <dbReference type="Proteomes" id="UP000481033"/>
    </source>
</evidence>
<gene>
    <name evidence="6" type="ORF">DXZ20_22665</name>
</gene>
<feature type="coiled-coil region" evidence="4">
    <location>
        <begin position="191"/>
        <end position="218"/>
    </location>
</feature>
<accession>A0A6M0RQ69</accession>
<dbReference type="InterPro" id="IPR036397">
    <property type="entry name" value="RNaseH_sf"/>
</dbReference>
<evidence type="ECO:0000259" key="5">
    <source>
        <dbReference type="SMART" id="SM00479"/>
    </source>
</evidence>
<keyword evidence="1" id="KW-0540">Nuclease</keyword>
<protein>
    <submittedName>
        <fullName evidence="6">3'-5' exonuclease</fullName>
    </submittedName>
</protein>
<dbReference type="PANTHER" id="PTHR30231:SF4">
    <property type="entry name" value="PROTEIN NEN2"/>
    <property type="match status" value="1"/>
</dbReference>
<dbReference type="SMART" id="SM00479">
    <property type="entry name" value="EXOIII"/>
    <property type="match status" value="1"/>
</dbReference>
<evidence type="ECO:0000256" key="1">
    <source>
        <dbReference type="ARBA" id="ARBA00022722"/>
    </source>
</evidence>
<dbReference type="AlphaFoldDB" id="A0A6M0RQ69"/>
<name>A0A6M0RQ69_9CYAN</name>
<keyword evidence="4" id="KW-0175">Coiled coil</keyword>
<evidence type="ECO:0000313" key="6">
    <source>
        <dbReference type="EMBL" id="NEZ58395.1"/>
    </source>
</evidence>
<dbReference type="GO" id="GO:0008408">
    <property type="term" value="F:3'-5' exonuclease activity"/>
    <property type="evidence" value="ECO:0007669"/>
    <property type="project" value="TreeGrafter"/>
</dbReference>
<sequence length="298" mass="32788">MTPIAARNNAIQTAQAILANPDRYVILDTETSGLGKTAEILEIAIIDPVGATLCNYFLDLVHAIAPAAAAIHGLTKDVLKAKGAIAWPEIHDEVVEHLDGKTLVAYNAVFDMAMLDATAILHGRDTPHTGDILCAMRLWQRFRGAPKVEALEGDHSALGDCLATLERIKEIANSSLEDDPDLVDIQDVEDLVQWQARIEELTAQRNALDATVKSLKAQVTQYLIDNGAEAIPLSNGKQVKLYRTPTKIKPLVPLEELPERYLKQAVDQQLVKAEIKSRHLEDGLFSYETSNTIRFVKL</sequence>
<evidence type="ECO:0000256" key="4">
    <source>
        <dbReference type="SAM" id="Coils"/>
    </source>
</evidence>
<dbReference type="RefSeq" id="WP_163700886.1">
    <property type="nucleotide sequence ID" value="NZ_QXHD01000004.1"/>
</dbReference>
<dbReference type="PANTHER" id="PTHR30231">
    <property type="entry name" value="DNA POLYMERASE III SUBUNIT EPSILON"/>
    <property type="match status" value="1"/>
</dbReference>
<dbReference type="InterPro" id="IPR013520">
    <property type="entry name" value="Ribonucl_H"/>
</dbReference>
<dbReference type="GO" id="GO:0003676">
    <property type="term" value="F:nucleic acid binding"/>
    <property type="evidence" value="ECO:0007669"/>
    <property type="project" value="InterPro"/>
</dbReference>
<comment type="caution">
    <text evidence="6">The sequence shown here is derived from an EMBL/GenBank/DDBJ whole genome shotgun (WGS) entry which is preliminary data.</text>
</comment>
<reference evidence="6 7" key="1">
    <citation type="journal article" date="2020" name="Microb. Ecol.">
        <title>Ecogenomics of the Marine Benthic Filamentous Cyanobacterium Adonisia.</title>
        <authorList>
            <person name="Walter J.M."/>
            <person name="Coutinho F.H."/>
            <person name="Leomil L."/>
            <person name="Hargreaves P.I."/>
            <person name="Campeao M.E."/>
            <person name="Vieira V.V."/>
            <person name="Silva B.S."/>
            <person name="Fistarol G.O."/>
            <person name="Salomon P.S."/>
            <person name="Sawabe T."/>
            <person name="Mino S."/>
            <person name="Hosokawa M."/>
            <person name="Miyashita H."/>
            <person name="Maruyama F."/>
            <person name="van Verk M.C."/>
            <person name="Dutilh B.E."/>
            <person name="Thompson C.C."/>
            <person name="Thompson F.L."/>
        </authorList>
    </citation>
    <scope>NUCLEOTIDE SEQUENCE [LARGE SCALE GENOMIC DNA]</scope>
    <source>
        <strain evidence="6 7">CCMR0081</strain>
    </source>
</reference>
<dbReference type="InterPro" id="IPR012337">
    <property type="entry name" value="RNaseH-like_sf"/>
</dbReference>
<feature type="domain" description="Exonuclease" evidence="5">
    <location>
        <begin position="23"/>
        <end position="177"/>
    </location>
</feature>
<evidence type="ECO:0000256" key="3">
    <source>
        <dbReference type="ARBA" id="ARBA00022839"/>
    </source>
</evidence>
<keyword evidence="7" id="KW-1185">Reference proteome</keyword>
<keyword evidence="2" id="KW-0378">Hydrolase</keyword>
<dbReference type="Gene3D" id="3.30.420.10">
    <property type="entry name" value="Ribonuclease H-like superfamily/Ribonuclease H"/>
    <property type="match status" value="1"/>
</dbReference>
<proteinExistence type="predicted"/>
<dbReference type="SUPFAM" id="SSF53098">
    <property type="entry name" value="Ribonuclease H-like"/>
    <property type="match status" value="1"/>
</dbReference>
<dbReference type="CDD" id="cd06127">
    <property type="entry name" value="DEDDh"/>
    <property type="match status" value="1"/>
</dbReference>
<evidence type="ECO:0000256" key="2">
    <source>
        <dbReference type="ARBA" id="ARBA00022801"/>
    </source>
</evidence>
<dbReference type="Proteomes" id="UP000481033">
    <property type="component" value="Unassembled WGS sequence"/>
</dbReference>